<dbReference type="RefSeq" id="WP_233051787.1">
    <property type="nucleotide sequence ID" value="NZ_JAIMJA010000004.1"/>
</dbReference>
<evidence type="ECO:0000313" key="10">
    <source>
        <dbReference type="Proteomes" id="UP001201273"/>
    </source>
</evidence>
<dbReference type="Proteomes" id="UP001201273">
    <property type="component" value="Unassembled WGS sequence"/>
</dbReference>
<dbReference type="Gene3D" id="3.30.1120.10">
    <property type="match status" value="1"/>
</dbReference>
<keyword evidence="10" id="KW-1185">Reference proteome</keyword>
<comment type="similarity">
    <text evidence="2">Belongs to the sulfatase family.</text>
</comment>
<protein>
    <submittedName>
        <fullName evidence="9">Sulfatase-like hydrolase/transferase</fullName>
    </submittedName>
</protein>
<feature type="transmembrane region" description="Helical" evidence="7">
    <location>
        <begin position="83"/>
        <end position="107"/>
    </location>
</feature>
<dbReference type="PANTHER" id="PTHR42693:SF42">
    <property type="entry name" value="ARYLSULFATASE G"/>
    <property type="match status" value="1"/>
</dbReference>
<keyword evidence="6" id="KW-0106">Calcium</keyword>
<name>A0ABS8W5G1_9GAMM</name>
<feature type="transmembrane region" description="Helical" evidence="7">
    <location>
        <begin position="171"/>
        <end position="189"/>
    </location>
</feature>
<dbReference type="Pfam" id="PF00884">
    <property type="entry name" value="Sulfatase"/>
    <property type="match status" value="1"/>
</dbReference>
<evidence type="ECO:0000256" key="5">
    <source>
        <dbReference type="ARBA" id="ARBA00022801"/>
    </source>
</evidence>
<dbReference type="SUPFAM" id="SSF53649">
    <property type="entry name" value="Alkaline phosphatase-like"/>
    <property type="match status" value="1"/>
</dbReference>
<evidence type="ECO:0000256" key="1">
    <source>
        <dbReference type="ARBA" id="ARBA00001913"/>
    </source>
</evidence>
<evidence type="ECO:0000313" key="9">
    <source>
        <dbReference type="EMBL" id="MCE2594209.1"/>
    </source>
</evidence>
<dbReference type="InterPro" id="IPR017850">
    <property type="entry name" value="Alkaline_phosphatase_core_sf"/>
</dbReference>
<keyword evidence="4" id="KW-0732">Signal</keyword>
<keyword evidence="7" id="KW-0472">Membrane</keyword>
<dbReference type="EMBL" id="JAIMJA010000004">
    <property type="protein sequence ID" value="MCE2594209.1"/>
    <property type="molecule type" value="Genomic_DNA"/>
</dbReference>
<dbReference type="Gene3D" id="3.40.720.10">
    <property type="entry name" value="Alkaline Phosphatase, subunit A"/>
    <property type="match status" value="1"/>
</dbReference>
<feature type="transmembrane region" description="Helical" evidence="7">
    <location>
        <begin position="6"/>
        <end position="29"/>
    </location>
</feature>
<evidence type="ECO:0000256" key="6">
    <source>
        <dbReference type="ARBA" id="ARBA00022837"/>
    </source>
</evidence>
<feature type="domain" description="Sulfatase N-terminal" evidence="8">
    <location>
        <begin position="209"/>
        <end position="550"/>
    </location>
</feature>
<comment type="caution">
    <text evidence="9">The sequence shown here is derived from an EMBL/GenBank/DDBJ whole genome shotgun (WGS) entry which is preliminary data.</text>
</comment>
<evidence type="ECO:0000256" key="2">
    <source>
        <dbReference type="ARBA" id="ARBA00008779"/>
    </source>
</evidence>
<dbReference type="InterPro" id="IPR000917">
    <property type="entry name" value="Sulfatase_N"/>
</dbReference>
<evidence type="ECO:0000259" key="8">
    <source>
        <dbReference type="Pfam" id="PF00884"/>
    </source>
</evidence>
<reference evidence="9 10" key="1">
    <citation type="journal article" date="2022" name="Environ. Microbiol. Rep.">
        <title>Eco-phylogenetic analyses reveal divergent evolution of vitamin B12 metabolism in the marine bacterial family 'Psychromonadaceae'.</title>
        <authorList>
            <person name="Jin X."/>
            <person name="Yang Y."/>
            <person name="Cao H."/>
            <person name="Gao B."/>
            <person name="Zhao Z."/>
        </authorList>
    </citation>
    <scope>NUCLEOTIDE SEQUENCE [LARGE SCALE GENOMIC DNA]</scope>
    <source>
        <strain evidence="9 10">MKS20</strain>
    </source>
</reference>
<organism evidence="9 10">
    <name type="scientific">Motilimonas cestriensis</name>
    <dbReference type="NCBI Taxonomy" id="2742685"/>
    <lineage>
        <taxon>Bacteria</taxon>
        <taxon>Pseudomonadati</taxon>
        <taxon>Pseudomonadota</taxon>
        <taxon>Gammaproteobacteria</taxon>
        <taxon>Alteromonadales</taxon>
        <taxon>Alteromonadales genera incertae sedis</taxon>
        <taxon>Motilimonas</taxon>
    </lineage>
</organism>
<dbReference type="InterPro" id="IPR050738">
    <property type="entry name" value="Sulfatase"/>
</dbReference>
<dbReference type="PANTHER" id="PTHR42693">
    <property type="entry name" value="ARYLSULFATASE FAMILY MEMBER"/>
    <property type="match status" value="1"/>
</dbReference>
<keyword evidence="5" id="KW-0378">Hydrolase</keyword>
<comment type="cofactor">
    <cofactor evidence="1">
        <name>Ca(2+)</name>
        <dbReference type="ChEBI" id="CHEBI:29108"/>
    </cofactor>
</comment>
<keyword evidence="7" id="KW-1133">Transmembrane helix</keyword>
<accession>A0ABS8W5G1</accession>
<feature type="transmembrane region" description="Helical" evidence="7">
    <location>
        <begin position="142"/>
        <end position="159"/>
    </location>
</feature>
<evidence type="ECO:0000256" key="7">
    <source>
        <dbReference type="SAM" id="Phobius"/>
    </source>
</evidence>
<evidence type="ECO:0000256" key="3">
    <source>
        <dbReference type="ARBA" id="ARBA00022723"/>
    </source>
</evidence>
<keyword evidence="3" id="KW-0479">Metal-binding</keyword>
<proteinExistence type="inferred from homology"/>
<evidence type="ECO:0000256" key="4">
    <source>
        <dbReference type="ARBA" id="ARBA00022729"/>
    </source>
</evidence>
<feature type="transmembrane region" description="Helical" evidence="7">
    <location>
        <begin position="50"/>
        <end position="77"/>
    </location>
</feature>
<gene>
    <name evidence="9" type="ORF">K6Y31_05205</name>
</gene>
<keyword evidence="7" id="KW-0812">Transmembrane</keyword>
<sequence>MSWLDLILLFEAAAIPAALASCVLLLLSVQDTAYSGPKVRAEITQHFSMYFVGVMLRLSSWSFLIFFWLGVAGALIGFSLLQILVSVLNFTALMASAGVMILLGCGFQFCYRLLIKPGAILITSSYSIARLIPLWRCLSISRLRWVALLFLVGCGWLAWQTSLVLTEPVFGYLLLCGLVALPVLIAYWPPLCLPARCWPVAAGQQAKMNVITLGCDTLRADCLGIDGCDRQLTPAIDTLAKHSRYYSRCYTPIPRTAPSLASWFTGTYPDKHGVKTNFVSDTVAKLKVSDLASELGRAGYQTAVFTDWTGSDFKKMAMGFDKIQAPDDQWNLKYLLRQGPKHFRMLLALFSQNRLFKRCLPELYYLPGVPLNQAVTQDACHWLACERDPDKPFFLNMFIGATHPPFSCEYPYYSAYSSAEYMGNSKFGMCKLNEPEEIIRSQQEPESAFDLSQILHLYDGCVRCFDDQVRRVKQQLDKLGLAENTLLVIYSDHGIDFFERNCWGQGNDVFGTASARVPLLIFDPRNPVAEYNQQLCSSVDLMPSLLSLLDLPIPASVQGRVLQQHVDQSSVYYETGLWLAPPPAMPEQHLHYPELTELLEIPDKQTGTLAIKLQYQLAVEQARDKMLLHQDWALARLAMNSGYQYQLYHFVNDPSFATDLAPQHPELVKELQALM</sequence>